<protein>
    <submittedName>
        <fullName evidence="4">FAM219B isoform 11</fullName>
    </submittedName>
    <submittedName>
        <fullName evidence="5">FAM219B isoform 12</fullName>
    </submittedName>
    <submittedName>
        <fullName evidence="6">FAM219B isoform 16</fullName>
    </submittedName>
    <submittedName>
        <fullName evidence="2">FAM219B isoform 5</fullName>
    </submittedName>
    <submittedName>
        <fullName evidence="3">FAM219B isoform 9</fullName>
    </submittedName>
</protein>
<name>A0A2J8KS20_PANTR</name>
<dbReference type="EMBL" id="NBAG03000345">
    <property type="protein sequence ID" value="PNI37809.1"/>
    <property type="molecule type" value="Genomic_DNA"/>
</dbReference>
<dbReference type="EMBL" id="NBAG03000345">
    <property type="protein sequence ID" value="PNI37806.1"/>
    <property type="molecule type" value="Genomic_DNA"/>
</dbReference>
<sequence length="73" mass="7587">MATAEPSGRALRLSTPGPRPSGARDRAPGAAGPPSGQIGNRALRLGERTPAAVEKRGPYMVTRAPSIQAKLRQ</sequence>
<dbReference type="EMBL" id="NBAG03000345">
    <property type="protein sequence ID" value="PNI37803.1"/>
    <property type="molecule type" value="Genomic_DNA"/>
</dbReference>
<dbReference type="AlphaFoldDB" id="A0A2J8KS20"/>
<evidence type="ECO:0000256" key="1">
    <source>
        <dbReference type="SAM" id="MobiDB-lite"/>
    </source>
</evidence>
<feature type="region of interest" description="Disordered" evidence="1">
    <location>
        <begin position="1"/>
        <end position="43"/>
    </location>
</feature>
<evidence type="ECO:0000313" key="4">
    <source>
        <dbReference type="EMBL" id="PNI37805.1"/>
    </source>
</evidence>
<gene>
    <name evidence="2" type="ORF">CK820_G0036625</name>
</gene>
<proteinExistence type="predicted"/>
<dbReference type="EMBL" id="NBAG03000345">
    <property type="protein sequence ID" value="PNI37805.1"/>
    <property type="molecule type" value="Genomic_DNA"/>
</dbReference>
<evidence type="ECO:0000313" key="7">
    <source>
        <dbReference type="Proteomes" id="UP000236370"/>
    </source>
</evidence>
<comment type="caution">
    <text evidence="2">The sequence shown here is derived from an EMBL/GenBank/DDBJ whole genome shotgun (WGS) entry which is preliminary data.</text>
</comment>
<organism evidence="2 7">
    <name type="scientific">Pan troglodytes</name>
    <name type="common">Chimpanzee</name>
    <dbReference type="NCBI Taxonomy" id="9598"/>
    <lineage>
        <taxon>Eukaryota</taxon>
        <taxon>Metazoa</taxon>
        <taxon>Chordata</taxon>
        <taxon>Craniata</taxon>
        <taxon>Vertebrata</taxon>
        <taxon>Euteleostomi</taxon>
        <taxon>Mammalia</taxon>
        <taxon>Eutheria</taxon>
        <taxon>Euarchontoglires</taxon>
        <taxon>Primates</taxon>
        <taxon>Haplorrhini</taxon>
        <taxon>Catarrhini</taxon>
        <taxon>Hominidae</taxon>
        <taxon>Pan</taxon>
    </lineage>
</organism>
<dbReference type="Proteomes" id="UP000236370">
    <property type="component" value="Unassembled WGS sequence"/>
</dbReference>
<evidence type="ECO:0000313" key="3">
    <source>
        <dbReference type="EMBL" id="PNI37803.1"/>
    </source>
</evidence>
<reference evidence="2 7" key="1">
    <citation type="submission" date="2017-12" db="EMBL/GenBank/DDBJ databases">
        <title>High-resolution comparative analysis of great ape genomes.</title>
        <authorList>
            <person name="Pollen A."/>
            <person name="Hastie A."/>
            <person name="Hormozdiari F."/>
            <person name="Dougherty M."/>
            <person name="Liu R."/>
            <person name="Chaisson M."/>
            <person name="Hoppe E."/>
            <person name="Hill C."/>
            <person name="Pang A."/>
            <person name="Hillier L."/>
            <person name="Baker C."/>
            <person name="Armstrong J."/>
            <person name="Shendure J."/>
            <person name="Paten B."/>
            <person name="Wilson R."/>
            <person name="Chao H."/>
            <person name="Schneider V."/>
            <person name="Ventura M."/>
            <person name="Kronenberg Z."/>
            <person name="Murali S."/>
            <person name="Gordon D."/>
            <person name="Cantsilieris S."/>
            <person name="Munson K."/>
            <person name="Nelson B."/>
            <person name="Raja A."/>
            <person name="Underwood J."/>
            <person name="Diekhans M."/>
            <person name="Fiddes I."/>
            <person name="Haussler D."/>
            <person name="Eichler E."/>
        </authorList>
    </citation>
    <scope>NUCLEOTIDE SEQUENCE [LARGE SCALE GENOMIC DNA]</scope>
    <source>
        <strain evidence="2">Yerkes chimp pedigree #C0471</strain>
        <tissue evidence="2">Blood</tissue>
    </source>
</reference>
<evidence type="ECO:0000313" key="5">
    <source>
        <dbReference type="EMBL" id="PNI37806.1"/>
    </source>
</evidence>
<accession>A0A2J8KS20</accession>
<evidence type="ECO:0000313" key="2">
    <source>
        <dbReference type="EMBL" id="PNI37801.1"/>
    </source>
</evidence>
<evidence type="ECO:0000313" key="6">
    <source>
        <dbReference type="EMBL" id="PNI37809.1"/>
    </source>
</evidence>
<dbReference type="EMBL" id="NBAG03000345">
    <property type="protein sequence ID" value="PNI37801.1"/>
    <property type="molecule type" value="Genomic_DNA"/>
</dbReference>